<reference evidence="19 20" key="1">
    <citation type="submission" date="2017-09" db="EMBL/GenBank/DDBJ databases">
        <title>Bacterial strain isolated from the female urinary microbiota.</title>
        <authorList>
            <person name="Thomas-White K."/>
            <person name="Kumar N."/>
            <person name="Forster S."/>
            <person name="Putonti C."/>
            <person name="Lawley T."/>
            <person name="Wolfe A.J."/>
        </authorList>
    </citation>
    <scope>NUCLEOTIDE SEQUENCE [LARGE SCALE GENOMIC DNA]</scope>
    <source>
        <strain evidence="19 20">UMB1301</strain>
    </source>
</reference>
<evidence type="ECO:0000256" key="15">
    <source>
        <dbReference type="ARBA" id="ARBA00023316"/>
    </source>
</evidence>
<comment type="pathway">
    <text evidence="4 17">Cell wall biogenesis; peptidoglycan biosynthesis.</text>
</comment>
<dbReference type="OrthoDB" id="9804753at2"/>
<dbReference type="SUPFAM" id="SSF56176">
    <property type="entry name" value="FAD-binding/transporter-associated domain-like"/>
    <property type="match status" value="1"/>
</dbReference>
<dbReference type="Proteomes" id="UP000235598">
    <property type="component" value="Unassembled WGS sequence"/>
</dbReference>
<dbReference type="GO" id="GO:0071555">
    <property type="term" value="P:cell wall organization"/>
    <property type="evidence" value="ECO:0007669"/>
    <property type="project" value="UniProtKB-KW"/>
</dbReference>
<dbReference type="Pfam" id="PF02873">
    <property type="entry name" value="MurB_C"/>
    <property type="match status" value="1"/>
</dbReference>
<dbReference type="InterPro" id="IPR036318">
    <property type="entry name" value="FAD-bd_PCMH-like_sf"/>
</dbReference>
<comment type="caution">
    <text evidence="19">The sequence shown here is derived from an EMBL/GenBank/DDBJ whole genome shotgun (WGS) entry which is preliminary data.</text>
</comment>
<dbReference type="InterPro" id="IPR016169">
    <property type="entry name" value="FAD-bd_PCMH_sub2"/>
</dbReference>
<dbReference type="Gene3D" id="3.30.465.10">
    <property type="match status" value="1"/>
</dbReference>
<gene>
    <name evidence="17" type="primary">murB</name>
    <name evidence="19" type="ORF">CJ199_05650</name>
</gene>
<dbReference type="InterPro" id="IPR006094">
    <property type="entry name" value="Oxid_FAD_bind_N"/>
</dbReference>
<dbReference type="GO" id="GO:0008360">
    <property type="term" value="P:regulation of cell shape"/>
    <property type="evidence" value="ECO:0007669"/>
    <property type="project" value="UniProtKB-KW"/>
</dbReference>
<feature type="active site" description="Proton donor" evidence="17">
    <location>
        <position position="244"/>
    </location>
</feature>
<dbReference type="PANTHER" id="PTHR21071">
    <property type="entry name" value="UDP-N-ACETYLENOLPYRUVOYLGLUCOSAMINE REDUCTASE"/>
    <property type="match status" value="1"/>
</dbReference>
<accession>A0A2N6VN91</accession>
<proteinExistence type="inferred from homology"/>
<keyword evidence="6 17" id="KW-0963">Cytoplasm</keyword>
<feature type="domain" description="FAD-binding PCMH-type" evidence="18">
    <location>
        <begin position="11"/>
        <end position="189"/>
    </location>
</feature>
<dbReference type="AlphaFoldDB" id="A0A2N6VN91"/>
<evidence type="ECO:0000256" key="6">
    <source>
        <dbReference type="ARBA" id="ARBA00022490"/>
    </source>
</evidence>
<dbReference type="GO" id="GO:0071949">
    <property type="term" value="F:FAD binding"/>
    <property type="evidence" value="ECO:0007669"/>
    <property type="project" value="InterPro"/>
</dbReference>
<evidence type="ECO:0000256" key="11">
    <source>
        <dbReference type="ARBA" id="ARBA00022960"/>
    </source>
</evidence>
<evidence type="ECO:0000256" key="12">
    <source>
        <dbReference type="ARBA" id="ARBA00022984"/>
    </source>
</evidence>
<keyword evidence="7 17" id="KW-0132">Cell division</keyword>
<dbReference type="EMBL" id="PNHK01000002">
    <property type="protein sequence ID" value="PMD05498.1"/>
    <property type="molecule type" value="Genomic_DNA"/>
</dbReference>
<evidence type="ECO:0000256" key="13">
    <source>
        <dbReference type="ARBA" id="ARBA00023002"/>
    </source>
</evidence>
<dbReference type="PROSITE" id="PS51387">
    <property type="entry name" value="FAD_PCMH"/>
    <property type="match status" value="1"/>
</dbReference>
<dbReference type="NCBIfam" id="NF010478">
    <property type="entry name" value="PRK13903.1"/>
    <property type="match status" value="1"/>
</dbReference>
<keyword evidence="14 17" id="KW-0131">Cell cycle</keyword>
<keyword evidence="8 17" id="KW-0285">Flavoprotein</keyword>
<dbReference type="Pfam" id="PF01565">
    <property type="entry name" value="FAD_binding_4"/>
    <property type="match status" value="1"/>
</dbReference>
<evidence type="ECO:0000256" key="14">
    <source>
        <dbReference type="ARBA" id="ARBA00023306"/>
    </source>
</evidence>
<evidence type="ECO:0000259" key="18">
    <source>
        <dbReference type="PROSITE" id="PS51387"/>
    </source>
</evidence>
<evidence type="ECO:0000256" key="8">
    <source>
        <dbReference type="ARBA" id="ARBA00022630"/>
    </source>
</evidence>
<evidence type="ECO:0000256" key="4">
    <source>
        <dbReference type="ARBA" id="ARBA00004752"/>
    </source>
</evidence>
<evidence type="ECO:0000256" key="7">
    <source>
        <dbReference type="ARBA" id="ARBA00022618"/>
    </source>
</evidence>
<keyword evidence="15 17" id="KW-0961">Cell wall biogenesis/degradation</keyword>
<dbReference type="PANTHER" id="PTHR21071:SF4">
    <property type="entry name" value="UDP-N-ACETYLENOLPYRUVOYLGLUCOSAMINE REDUCTASE"/>
    <property type="match status" value="1"/>
</dbReference>
<evidence type="ECO:0000313" key="19">
    <source>
        <dbReference type="EMBL" id="PMD05498.1"/>
    </source>
</evidence>
<keyword evidence="12 17" id="KW-0573">Peptidoglycan synthesis</keyword>
<feature type="active site" evidence="17">
    <location>
        <position position="161"/>
    </location>
</feature>
<evidence type="ECO:0000256" key="9">
    <source>
        <dbReference type="ARBA" id="ARBA00022827"/>
    </source>
</evidence>
<dbReference type="GO" id="GO:0008762">
    <property type="term" value="F:UDP-N-acetylmuramate dehydrogenase activity"/>
    <property type="evidence" value="ECO:0007669"/>
    <property type="project" value="UniProtKB-UniRule"/>
</dbReference>
<dbReference type="HAMAP" id="MF_00037">
    <property type="entry name" value="MurB"/>
    <property type="match status" value="1"/>
</dbReference>
<evidence type="ECO:0000256" key="5">
    <source>
        <dbReference type="ARBA" id="ARBA00010485"/>
    </source>
</evidence>
<dbReference type="InterPro" id="IPR003170">
    <property type="entry name" value="MurB"/>
</dbReference>
<dbReference type="Gene3D" id="3.90.78.10">
    <property type="entry name" value="UDP-N-acetylenolpyruvoylglucosamine reductase, C-terminal domain"/>
    <property type="match status" value="1"/>
</dbReference>
<keyword evidence="11 17" id="KW-0133">Cell shape</keyword>
<dbReference type="InterPro" id="IPR036635">
    <property type="entry name" value="MurB_C_sf"/>
</dbReference>
<feature type="active site" evidence="17">
    <location>
        <position position="350"/>
    </location>
</feature>
<dbReference type="UniPathway" id="UPA00219"/>
<dbReference type="GO" id="GO:0009252">
    <property type="term" value="P:peptidoglycan biosynthetic process"/>
    <property type="evidence" value="ECO:0007669"/>
    <property type="project" value="UniProtKB-UniRule"/>
</dbReference>
<dbReference type="Gene3D" id="3.30.43.10">
    <property type="entry name" value="Uridine Diphospho-n-acetylenolpyruvylglucosamine Reductase, domain 2"/>
    <property type="match status" value="1"/>
</dbReference>
<dbReference type="GO" id="GO:0051301">
    <property type="term" value="P:cell division"/>
    <property type="evidence" value="ECO:0007669"/>
    <property type="project" value="UniProtKB-KW"/>
</dbReference>
<evidence type="ECO:0000313" key="20">
    <source>
        <dbReference type="Proteomes" id="UP000235598"/>
    </source>
</evidence>
<keyword evidence="9 17" id="KW-0274">FAD</keyword>
<comment type="function">
    <text evidence="2 17">Cell wall formation.</text>
</comment>
<keyword evidence="13 17" id="KW-0560">Oxidoreductase</keyword>
<comment type="catalytic activity">
    <reaction evidence="16 17">
        <text>UDP-N-acetyl-alpha-D-muramate + NADP(+) = UDP-N-acetyl-3-O-(1-carboxyvinyl)-alpha-D-glucosamine + NADPH + H(+)</text>
        <dbReference type="Rhea" id="RHEA:12248"/>
        <dbReference type="ChEBI" id="CHEBI:15378"/>
        <dbReference type="ChEBI" id="CHEBI:57783"/>
        <dbReference type="ChEBI" id="CHEBI:58349"/>
        <dbReference type="ChEBI" id="CHEBI:68483"/>
        <dbReference type="ChEBI" id="CHEBI:70757"/>
        <dbReference type="EC" id="1.3.1.98"/>
    </reaction>
</comment>
<evidence type="ECO:0000256" key="17">
    <source>
        <dbReference type="HAMAP-Rule" id="MF_00037"/>
    </source>
</evidence>
<keyword evidence="10 17" id="KW-0521">NADP</keyword>
<name>A0A2N6VN91_9MICO</name>
<dbReference type="EC" id="1.3.1.98" evidence="17"/>
<evidence type="ECO:0000256" key="1">
    <source>
        <dbReference type="ARBA" id="ARBA00001974"/>
    </source>
</evidence>
<evidence type="ECO:0000256" key="10">
    <source>
        <dbReference type="ARBA" id="ARBA00022857"/>
    </source>
</evidence>
<evidence type="ECO:0000256" key="2">
    <source>
        <dbReference type="ARBA" id="ARBA00003921"/>
    </source>
</evidence>
<organism evidence="19 20">
    <name type="scientific">Brevibacterium paucivorans</name>
    <dbReference type="NCBI Taxonomy" id="170994"/>
    <lineage>
        <taxon>Bacteria</taxon>
        <taxon>Bacillati</taxon>
        <taxon>Actinomycetota</taxon>
        <taxon>Actinomycetes</taxon>
        <taxon>Micrococcales</taxon>
        <taxon>Brevibacteriaceae</taxon>
        <taxon>Brevibacterium</taxon>
    </lineage>
</organism>
<dbReference type="SUPFAM" id="SSF56194">
    <property type="entry name" value="Uridine diphospho-N-Acetylenolpyruvylglucosamine reductase, MurB, C-terminal domain"/>
    <property type="match status" value="1"/>
</dbReference>
<evidence type="ECO:0000256" key="3">
    <source>
        <dbReference type="ARBA" id="ARBA00004496"/>
    </source>
</evidence>
<evidence type="ECO:0000256" key="16">
    <source>
        <dbReference type="ARBA" id="ARBA00048914"/>
    </source>
</evidence>
<protein>
    <recommendedName>
        <fullName evidence="17">UDP-N-acetylenolpyruvoylglucosamine reductase</fullName>
        <ecNumber evidence="17">1.3.1.98</ecNumber>
    </recommendedName>
    <alternativeName>
        <fullName evidence="17">UDP-N-acetylmuramate dehydrogenase</fullName>
    </alternativeName>
</protein>
<comment type="cofactor">
    <cofactor evidence="1 17">
        <name>FAD</name>
        <dbReference type="ChEBI" id="CHEBI:57692"/>
    </cofactor>
</comment>
<comment type="subcellular location">
    <subcellularLocation>
        <location evidence="3 17">Cytoplasm</location>
    </subcellularLocation>
</comment>
<dbReference type="RefSeq" id="WP_102238532.1">
    <property type="nucleotide sequence ID" value="NZ_PNHK01000002.1"/>
</dbReference>
<dbReference type="InterPro" id="IPR016167">
    <property type="entry name" value="FAD-bd_PCMH_sub1"/>
</dbReference>
<comment type="similarity">
    <text evidence="5 17">Belongs to the MurB family.</text>
</comment>
<dbReference type="InterPro" id="IPR016166">
    <property type="entry name" value="FAD-bd_PCMH"/>
</dbReference>
<dbReference type="GO" id="GO:0005829">
    <property type="term" value="C:cytosol"/>
    <property type="evidence" value="ECO:0007669"/>
    <property type="project" value="TreeGrafter"/>
</dbReference>
<sequence length="358" mass="37999">MNLAELTTLRVGGPAPRLTTVTTRDQLIRFCADHPLTPGAEPVLFIGGGSNLLISDDGFAGPVCLIRTQGITEVTGEGQLVRVRAQAGVTWDELVKHTVGLGLRGLEALSGIPGSVGATPVQNVGAYGAEVAELICAVTLFDRVEGEVRECAPDELEFGYRTSLLKTSAAQLGQPRYIVLDVEFELERAGESAPVRYGQLASALGVEIGERAPLDGVREAVLQLRASKGMVLNAEDHDTWSAGSFFTNPILPANPGPGDPHVPEGAPTYPVRNPTTGEVDEKVVKTSAAWLIDHAGFDKGFALNDRASLSTKHTLALTNRGQARAQDIVELARHIRGGVAQTYGITMHPEPNFVGCQL</sequence>
<dbReference type="InterPro" id="IPR011601">
    <property type="entry name" value="MurB_C"/>
</dbReference>